<keyword evidence="1" id="KW-1133">Transmembrane helix</keyword>
<comment type="caution">
    <text evidence="3">The sequence shown here is derived from an EMBL/GenBank/DDBJ whole genome shotgun (WGS) entry which is preliminary data.</text>
</comment>
<accession>A0ABP6M5D7</accession>
<dbReference type="InterPro" id="IPR046253">
    <property type="entry name" value="DUF6286"/>
</dbReference>
<keyword evidence="4" id="KW-1185">Reference proteome</keyword>
<evidence type="ECO:0000313" key="4">
    <source>
        <dbReference type="Proteomes" id="UP001500236"/>
    </source>
</evidence>
<evidence type="ECO:0000313" key="3">
    <source>
        <dbReference type="EMBL" id="GAA3074819.1"/>
    </source>
</evidence>
<keyword evidence="1" id="KW-0812">Transmembrane</keyword>
<proteinExistence type="predicted"/>
<dbReference type="Pfam" id="PF19803">
    <property type="entry name" value="DUF6286"/>
    <property type="match status" value="1"/>
</dbReference>
<dbReference type="EMBL" id="BAAAVT010000023">
    <property type="protein sequence ID" value="GAA3074819.1"/>
    <property type="molecule type" value="Genomic_DNA"/>
</dbReference>
<feature type="transmembrane region" description="Helical" evidence="1">
    <location>
        <begin position="15"/>
        <end position="40"/>
    </location>
</feature>
<evidence type="ECO:0000259" key="2">
    <source>
        <dbReference type="Pfam" id="PF19803"/>
    </source>
</evidence>
<name>A0ABP6M5D7_9MICC</name>
<protein>
    <recommendedName>
        <fullName evidence="2">DUF6286 domain-containing protein</fullName>
    </recommendedName>
</protein>
<dbReference type="Proteomes" id="UP001500236">
    <property type="component" value="Unassembled WGS sequence"/>
</dbReference>
<evidence type="ECO:0000256" key="1">
    <source>
        <dbReference type="SAM" id="Phobius"/>
    </source>
</evidence>
<organism evidence="3 4">
    <name type="scientific">Nesterenkonia aethiopica</name>
    <dbReference type="NCBI Taxonomy" id="269144"/>
    <lineage>
        <taxon>Bacteria</taxon>
        <taxon>Bacillati</taxon>
        <taxon>Actinomycetota</taxon>
        <taxon>Actinomycetes</taxon>
        <taxon>Micrococcales</taxon>
        <taxon>Micrococcaceae</taxon>
        <taxon>Nesterenkonia</taxon>
    </lineage>
</organism>
<gene>
    <name evidence="3" type="ORF">GCM10010529_28310</name>
</gene>
<keyword evidence="1" id="KW-0472">Membrane</keyword>
<reference evidence="4" key="1">
    <citation type="journal article" date="2019" name="Int. J. Syst. Evol. Microbiol.">
        <title>The Global Catalogue of Microorganisms (GCM) 10K type strain sequencing project: providing services to taxonomists for standard genome sequencing and annotation.</title>
        <authorList>
            <consortium name="The Broad Institute Genomics Platform"/>
            <consortium name="The Broad Institute Genome Sequencing Center for Infectious Disease"/>
            <person name="Wu L."/>
            <person name="Ma J."/>
        </authorList>
    </citation>
    <scope>NUCLEOTIDE SEQUENCE [LARGE SCALE GENOMIC DNA]</scope>
    <source>
        <strain evidence="4">JCM 14309</strain>
    </source>
</reference>
<feature type="domain" description="DUF6286" evidence="2">
    <location>
        <begin position="69"/>
        <end position="180"/>
    </location>
</feature>
<dbReference type="RefSeq" id="WP_344684176.1">
    <property type="nucleotide sequence ID" value="NZ_BAAAVT010000023.1"/>
</dbReference>
<sequence length="185" mass="19544">MTRGHLTRRRPQRVIASWIVGVAVLIVAGLAGWASGLLLAGERVSALETAGTLSWESPGTLALGAVLLLAGLLVLCAAMWPGRPVVSSIESAGLGSDSPIDDLQCAVTTRGLGRLAEGEAQRTDGVTAVRARATGRRLTVEAQSVAAELPETRQEIQDRISQRLQGLQLRRTPRVVVRVRRGGVS</sequence>
<feature type="transmembrane region" description="Helical" evidence="1">
    <location>
        <begin position="60"/>
        <end position="80"/>
    </location>
</feature>